<sequence>MMNEINVPEAKFHRILRLVIHSPIVSPEDNHQIEFGTVEFARDPDAFSLYCLDQMDTSSVKKSVLIQDAAEAWSCFVKADRSSDGCVLIGPGNSPITFLLLRVEAAEYRVFDATLGIPVHIGSYHHRLQAMQATKQIVEQGGCPVGVSPHLPPLSEWTTERVVSSVVLSGGDRELDDQATT</sequence>
<proteinExistence type="predicted"/>
<evidence type="ECO:0000313" key="2">
    <source>
        <dbReference type="Proteomes" id="UP001500840"/>
    </source>
</evidence>
<gene>
    <name evidence="1" type="ORF">GCM10023156_54150</name>
</gene>
<comment type="caution">
    <text evidence="1">The sequence shown here is derived from an EMBL/GenBank/DDBJ whole genome shotgun (WGS) entry which is preliminary data.</text>
</comment>
<accession>A0ABP8NIJ1</accession>
<keyword evidence="2" id="KW-1185">Reference proteome</keyword>
<dbReference type="Proteomes" id="UP001500840">
    <property type="component" value="Unassembled WGS sequence"/>
</dbReference>
<protein>
    <submittedName>
        <fullName evidence="1">Uncharacterized protein</fullName>
    </submittedName>
</protein>
<dbReference type="EMBL" id="BAABGA010000079">
    <property type="protein sequence ID" value="GAA4465912.1"/>
    <property type="molecule type" value="Genomic_DNA"/>
</dbReference>
<organism evidence="1 2">
    <name type="scientific">Novipirellula rosea</name>
    <dbReference type="NCBI Taxonomy" id="1031540"/>
    <lineage>
        <taxon>Bacteria</taxon>
        <taxon>Pseudomonadati</taxon>
        <taxon>Planctomycetota</taxon>
        <taxon>Planctomycetia</taxon>
        <taxon>Pirellulales</taxon>
        <taxon>Pirellulaceae</taxon>
        <taxon>Novipirellula</taxon>
    </lineage>
</organism>
<name>A0ABP8NIJ1_9BACT</name>
<evidence type="ECO:0000313" key="1">
    <source>
        <dbReference type="EMBL" id="GAA4465912.1"/>
    </source>
</evidence>
<reference evidence="2" key="1">
    <citation type="journal article" date="2019" name="Int. J. Syst. Evol. Microbiol.">
        <title>The Global Catalogue of Microorganisms (GCM) 10K type strain sequencing project: providing services to taxonomists for standard genome sequencing and annotation.</title>
        <authorList>
            <consortium name="The Broad Institute Genomics Platform"/>
            <consortium name="The Broad Institute Genome Sequencing Center for Infectious Disease"/>
            <person name="Wu L."/>
            <person name="Ma J."/>
        </authorList>
    </citation>
    <scope>NUCLEOTIDE SEQUENCE [LARGE SCALE GENOMIC DNA]</scope>
    <source>
        <strain evidence="2">JCM 17759</strain>
    </source>
</reference>